<dbReference type="KEGG" id="cann:107879606"/>
<reference evidence="2 3" key="2">
    <citation type="journal article" date="2017" name="Genome Biol.">
        <title>New reference genome sequences of hot pepper reveal the massive evolution of plant disease-resistance genes by retroduplication.</title>
        <authorList>
            <person name="Kim S."/>
            <person name="Park J."/>
            <person name="Yeom S.I."/>
            <person name="Kim Y.M."/>
            <person name="Seo E."/>
            <person name="Kim K.T."/>
            <person name="Kim M.S."/>
            <person name="Lee J.M."/>
            <person name="Cheong K."/>
            <person name="Shin H.S."/>
            <person name="Kim S.B."/>
            <person name="Han K."/>
            <person name="Lee J."/>
            <person name="Park M."/>
            <person name="Lee H.A."/>
            <person name="Lee H.Y."/>
            <person name="Lee Y."/>
            <person name="Oh S."/>
            <person name="Lee J.H."/>
            <person name="Choi E."/>
            <person name="Choi E."/>
            <person name="Lee S.E."/>
            <person name="Jeon J."/>
            <person name="Kim H."/>
            <person name="Choi G."/>
            <person name="Song H."/>
            <person name="Lee J."/>
            <person name="Lee S.C."/>
            <person name="Kwon J.K."/>
            <person name="Lee H.Y."/>
            <person name="Koo N."/>
            <person name="Hong Y."/>
            <person name="Kim R.W."/>
            <person name="Kang W.H."/>
            <person name="Huh J.H."/>
            <person name="Kang B.C."/>
            <person name="Yang T.J."/>
            <person name="Lee Y.H."/>
            <person name="Bennetzen J.L."/>
            <person name="Choi D."/>
        </authorList>
    </citation>
    <scope>NUCLEOTIDE SEQUENCE [LARGE SCALE GENOMIC DNA]</scope>
    <source>
        <strain evidence="3">cv. CM334</strain>
    </source>
</reference>
<dbReference type="Proteomes" id="UP000222542">
    <property type="component" value="Unassembled WGS sequence"/>
</dbReference>
<dbReference type="OrthoDB" id="4062651at2759"/>
<gene>
    <name evidence="2" type="ORF">T459_21301</name>
</gene>
<organism evidence="2 3">
    <name type="scientific">Capsicum annuum</name>
    <name type="common">Capsicum pepper</name>
    <dbReference type="NCBI Taxonomy" id="4072"/>
    <lineage>
        <taxon>Eukaryota</taxon>
        <taxon>Viridiplantae</taxon>
        <taxon>Streptophyta</taxon>
        <taxon>Embryophyta</taxon>
        <taxon>Tracheophyta</taxon>
        <taxon>Spermatophyta</taxon>
        <taxon>Magnoliopsida</taxon>
        <taxon>eudicotyledons</taxon>
        <taxon>Gunneridae</taxon>
        <taxon>Pentapetalae</taxon>
        <taxon>asterids</taxon>
        <taxon>lamiids</taxon>
        <taxon>Solanales</taxon>
        <taxon>Solanaceae</taxon>
        <taxon>Solanoideae</taxon>
        <taxon>Capsiceae</taxon>
        <taxon>Capsicum</taxon>
    </lineage>
</organism>
<dbReference type="EMBL" id="AYRZ02000008">
    <property type="protein sequence ID" value="PHT74024.1"/>
    <property type="molecule type" value="Genomic_DNA"/>
</dbReference>
<dbReference type="InterPro" id="IPR046959">
    <property type="entry name" value="PRK1-6/SRF4-like"/>
</dbReference>
<sequence>MAQNQTTLVNQKLVFFENTKREYDLVDLLKSEATVLGKGTFGNSYKAELENGKIVFVKRLKDCCLVENEFIKKIQELAKLSDHHQSLLPLRAYYYSKDEKLLVFDYMPMSNLASLLHEGVGVAKKSQLTWQVRTRIAYEVASGLEFLHTQGSDVCHGNITSSNVLLTNSFDVRLSDQGLFGLFMPNTMLLVLNVGYQAPEVGYAYNLCQKSDVYSFGGLLLELLTGKAPLDTVGKNKGIDLPSWVRKMFQENPIIDVFDKSMVKNYQEFGDQMVQLLQLAICCTFKNPTKRPSMVAVANQIKRTCRL</sequence>
<dbReference type="GO" id="GO:0004672">
    <property type="term" value="F:protein kinase activity"/>
    <property type="evidence" value="ECO:0007669"/>
    <property type="project" value="InterPro"/>
</dbReference>
<reference evidence="2 3" key="1">
    <citation type="journal article" date="2014" name="Nat. Genet.">
        <title>Genome sequence of the hot pepper provides insights into the evolution of pungency in Capsicum species.</title>
        <authorList>
            <person name="Kim S."/>
            <person name="Park M."/>
            <person name="Yeom S.I."/>
            <person name="Kim Y.M."/>
            <person name="Lee J.M."/>
            <person name="Lee H.A."/>
            <person name="Seo E."/>
            <person name="Choi J."/>
            <person name="Cheong K."/>
            <person name="Kim K.T."/>
            <person name="Jung K."/>
            <person name="Lee G.W."/>
            <person name="Oh S.K."/>
            <person name="Bae C."/>
            <person name="Kim S.B."/>
            <person name="Lee H.Y."/>
            <person name="Kim S.Y."/>
            <person name="Kim M.S."/>
            <person name="Kang B.C."/>
            <person name="Jo Y.D."/>
            <person name="Yang H.B."/>
            <person name="Jeong H.J."/>
            <person name="Kang W.H."/>
            <person name="Kwon J.K."/>
            <person name="Shin C."/>
            <person name="Lim J.Y."/>
            <person name="Park J.H."/>
            <person name="Huh J.H."/>
            <person name="Kim J.S."/>
            <person name="Kim B.D."/>
            <person name="Cohen O."/>
            <person name="Paran I."/>
            <person name="Suh M.C."/>
            <person name="Lee S.B."/>
            <person name="Kim Y.K."/>
            <person name="Shin Y."/>
            <person name="Noh S.J."/>
            <person name="Park J."/>
            <person name="Seo Y.S."/>
            <person name="Kwon S.Y."/>
            <person name="Kim H.A."/>
            <person name="Park J.M."/>
            <person name="Kim H.J."/>
            <person name="Choi S.B."/>
            <person name="Bosland P.W."/>
            <person name="Reeves G."/>
            <person name="Jo S.H."/>
            <person name="Lee B.W."/>
            <person name="Cho H.T."/>
            <person name="Choi H.S."/>
            <person name="Lee M.S."/>
            <person name="Yu Y."/>
            <person name="Do Choi Y."/>
            <person name="Park B.S."/>
            <person name="van Deynze A."/>
            <person name="Ashrafi H."/>
            <person name="Hill T."/>
            <person name="Kim W.T."/>
            <person name="Pai H.S."/>
            <person name="Ahn H.K."/>
            <person name="Yeam I."/>
            <person name="Giovannoni J.J."/>
            <person name="Rose J.K."/>
            <person name="Sorensen I."/>
            <person name="Lee S.J."/>
            <person name="Kim R.W."/>
            <person name="Choi I.Y."/>
            <person name="Choi B.S."/>
            <person name="Lim J.S."/>
            <person name="Lee Y.H."/>
            <person name="Choi D."/>
        </authorList>
    </citation>
    <scope>NUCLEOTIDE SEQUENCE [LARGE SCALE GENOMIC DNA]</scope>
    <source>
        <strain evidence="3">cv. CM334</strain>
    </source>
</reference>
<dbReference type="AlphaFoldDB" id="A0A1U8HFF3"/>
<evidence type="ECO:0000259" key="1">
    <source>
        <dbReference type="PROSITE" id="PS50011"/>
    </source>
</evidence>
<dbReference type="InterPro" id="IPR000719">
    <property type="entry name" value="Prot_kinase_dom"/>
</dbReference>
<protein>
    <recommendedName>
        <fullName evidence="1">Protein kinase domain-containing protein</fullName>
    </recommendedName>
</protein>
<dbReference type="SMR" id="A0A1U8HFF3"/>
<comment type="caution">
    <text evidence="2">The sequence shown here is derived from an EMBL/GenBank/DDBJ whole genome shotgun (WGS) entry which is preliminary data.</text>
</comment>
<dbReference type="Gene3D" id="3.30.200.20">
    <property type="entry name" value="Phosphorylase Kinase, domain 1"/>
    <property type="match status" value="1"/>
</dbReference>
<feature type="domain" description="Protein kinase" evidence="1">
    <location>
        <begin position="30"/>
        <end position="307"/>
    </location>
</feature>
<dbReference type="Pfam" id="PF07714">
    <property type="entry name" value="PK_Tyr_Ser-Thr"/>
    <property type="match status" value="1"/>
</dbReference>
<keyword evidence="3" id="KW-1185">Reference proteome</keyword>
<dbReference type="Gene3D" id="1.10.510.10">
    <property type="entry name" value="Transferase(Phosphotransferase) domain 1"/>
    <property type="match status" value="1"/>
</dbReference>
<accession>A0A1U8HFF3</accession>
<dbReference type="Gramene" id="PHT74024">
    <property type="protein sequence ID" value="PHT74024"/>
    <property type="gene ID" value="T459_21301"/>
</dbReference>
<evidence type="ECO:0000313" key="2">
    <source>
        <dbReference type="EMBL" id="PHT74024.1"/>
    </source>
</evidence>
<evidence type="ECO:0000313" key="3">
    <source>
        <dbReference type="Proteomes" id="UP000222542"/>
    </source>
</evidence>
<dbReference type="PANTHER" id="PTHR48007">
    <property type="entry name" value="LEUCINE-RICH REPEAT RECEPTOR-LIKE PROTEIN KINASE PXC1"/>
    <property type="match status" value="1"/>
</dbReference>
<dbReference type="PANTHER" id="PTHR48007:SF77">
    <property type="entry name" value="PROTEIN KINASE DOMAIN-CONTAINING PROTEIN"/>
    <property type="match status" value="1"/>
</dbReference>
<dbReference type="GO" id="GO:0005524">
    <property type="term" value="F:ATP binding"/>
    <property type="evidence" value="ECO:0007669"/>
    <property type="project" value="InterPro"/>
</dbReference>
<dbReference type="OMA" id="LELAICC"/>
<dbReference type="SUPFAM" id="SSF56112">
    <property type="entry name" value="Protein kinase-like (PK-like)"/>
    <property type="match status" value="1"/>
</dbReference>
<dbReference type="InterPro" id="IPR011009">
    <property type="entry name" value="Kinase-like_dom_sf"/>
</dbReference>
<name>A0A1U8HFF3_CAPAN</name>
<dbReference type="InterPro" id="IPR001245">
    <property type="entry name" value="Ser-Thr/Tyr_kinase_cat_dom"/>
</dbReference>
<dbReference type="PROSITE" id="PS50011">
    <property type="entry name" value="PROTEIN_KINASE_DOM"/>
    <property type="match status" value="1"/>
</dbReference>
<proteinExistence type="predicted"/>